<protein>
    <submittedName>
        <fullName evidence="3">(2R)-sulfolactate sulfo-lyase subunit alpha</fullName>
    </submittedName>
</protein>
<proteinExistence type="predicted"/>
<keyword evidence="1 3" id="KW-0456">Lyase</keyword>
<keyword evidence="4" id="KW-1185">Reference proteome</keyword>
<dbReference type="GO" id="GO:0016829">
    <property type="term" value="F:lyase activity"/>
    <property type="evidence" value="ECO:0007669"/>
    <property type="project" value="UniProtKB-KW"/>
</dbReference>
<dbReference type="AlphaFoldDB" id="A0A1H6GUM2"/>
<dbReference type="SMART" id="SM00858">
    <property type="entry name" value="SAF"/>
    <property type="match status" value="1"/>
</dbReference>
<dbReference type="InterPro" id="IPR044144">
    <property type="entry name" value="SAF_UxaA/GarD"/>
</dbReference>
<dbReference type="EMBL" id="FNWO01000001">
    <property type="protein sequence ID" value="SEH25535.1"/>
    <property type="molecule type" value="Genomic_DNA"/>
</dbReference>
<dbReference type="Proteomes" id="UP000182983">
    <property type="component" value="Unassembled WGS sequence"/>
</dbReference>
<organism evidence="3 4">
    <name type="scientific">Magnetospirillum fulvum</name>
    <name type="common">Rhodospirillum fulvum</name>
    <dbReference type="NCBI Taxonomy" id="1082"/>
    <lineage>
        <taxon>Bacteria</taxon>
        <taxon>Pseudomonadati</taxon>
        <taxon>Pseudomonadota</taxon>
        <taxon>Alphaproteobacteria</taxon>
        <taxon>Rhodospirillales</taxon>
        <taxon>Rhodospirillaceae</taxon>
        <taxon>Magnetospirillum</taxon>
    </lineage>
</organism>
<name>A0A1H6GUM2_MAGFU</name>
<accession>A0A1H6GUM2</accession>
<dbReference type="CDD" id="cd11613">
    <property type="entry name" value="SAF_AH_GD"/>
    <property type="match status" value="1"/>
</dbReference>
<dbReference type="RefSeq" id="WP_074764674.1">
    <property type="nucleotide sequence ID" value="NZ_FNWO01000001.1"/>
</dbReference>
<evidence type="ECO:0000256" key="1">
    <source>
        <dbReference type="ARBA" id="ARBA00023239"/>
    </source>
</evidence>
<evidence type="ECO:0000313" key="4">
    <source>
        <dbReference type="Proteomes" id="UP000182983"/>
    </source>
</evidence>
<dbReference type="OrthoDB" id="9804574at2"/>
<reference evidence="4" key="1">
    <citation type="submission" date="2016-10" db="EMBL/GenBank/DDBJ databases">
        <authorList>
            <person name="Varghese N."/>
            <person name="Submissions S."/>
        </authorList>
    </citation>
    <scope>NUCLEOTIDE SEQUENCE [LARGE SCALE GENOMIC DNA]</scope>
    <source>
        <strain evidence="4">DSM 13234</strain>
    </source>
</reference>
<dbReference type="Gene3D" id="2.30.130.110">
    <property type="match status" value="1"/>
</dbReference>
<dbReference type="InterPro" id="IPR013974">
    <property type="entry name" value="SAF"/>
</dbReference>
<gene>
    <name evidence="3" type="ORF">SAMN04244559_00224</name>
</gene>
<feature type="domain" description="SAF" evidence="2">
    <location>
        <begin position="14"/>
        <end position="91"/>
    </location>
</feature>
<sequence>MSTPDFLVHHAADSVGVVTVETVQPGQTLTGWVMDTDQTVTIAALDAIPLGHKIALADIAEDDTVLKYGHDIGRAVLPVRRGGHVHVHNLKTKRW</sequence>
<evidence type="ECO:0000313" key="3">
    <source>
        <dbReference type="EMBL" id="SEH25535.1"/>
    </source>
</evidence>
<evidence type="ECO:0000259" key="2">
    <source>
        <dbReference type="SMART" id="SM00858"/>
    </source>
</evidence>